<dbReference type="InterPro" id="IPR014721">
    <property type="entry name" value="Ribsml_uS5_D2-typ_fold_subgr"/>
</dbReference>
<dbReference type="InterPro" id="IPR000754">
    <property type="entry name" value="Ribosomal_uS9"/>
</dbReference>
<dbReference type="Gene3D" id="3.30.230.10">
    <property type="match status" value="1"/>
</dbReference>
<reference evidence="7" key="1">
    <citation type="submission" date="2017-09" db="EMBL/GenBank/DDBJ databases">
        <title>Depth-based differentiation of microbial function through sediment-hosted aquifers and enrichment of novel symbionts in the deep terrestrial subsurface.</title>
        <authorList>
            <person name="Probst A.J."/>
            <person name="Ladd B."/>
            <person name="Jarett J.K."/>
            <person name="Geller-Mcgrath D.E."/>
            <person name="Sieber C.M.K."/>
            <person name="Emerson J.B."/>
            <person name="Anantharaman K."/>
            <person name="Thomas B.C."/>
            <person name="Malmstrom R."/>
            <person name="Stieglmeier M."/>
            <person name="Klingl A."/>
            <person name="Woyke T."/>
            <person name="Ryan C.M."/>
            <person name="Banfield J.F."/>
        </authorList>
    </citation>
    <scope>NUCLEOTIDE SEQUENCE [LARGE SCALE GENOMIC DNA]</scope>
</reference>
<evidence type="ECO:0000256" key="4">
    <source>
        <dbReference type="RuleBase" id="RU003815"/>
    </source>
</evidence>
<dbReference type="GO" id="GO:0006412">
    <property type="term" value="P:translation"/>
    <property type="evidence" value="ECO:0007669"/>
    <property type="project" value="InterPro"/>
</dbReference>
<dbReference type="PROSITE" id="PS00360">
    <property type="entry name" value="RIBOSOMAL_S9"/>
    <property type="match status" value="1"/>
</dbReference>
<evidence type="ECO:0000256" key="2">
    <source>
        <dbReference type="ARBA" id="ARBA00022980"/>
    </source>
</evidence>
<feature type="non-terminal residue" evidence="6">
    <location>
        <position position="121"/>
    </location>
</feature>
<keyword evidence="3 4" id="KW-0687">Ribonucleoprotein</keyword>
<keyword evidence="2 4" id="KW-0689">Ribosomal protein</keyword>
<comment type="similarity">
    <text evidence="1 4">Belongs to the universal ribosomal protein uS9 family.</text>
</comment>
<dbReference type="InterPro" id="IPR020574">
    <property type="entry name" value="Ribosomal_uS9_CS"/>
</dbReference>
<protein>
    <recommendedName>
        <fullName evidence="5">30S ribosomal protein S9</fullName>
    </recommendedName>
</protein>
<sequence>MVKKIKDLSYYEAVGRRKQSVARVRLYIIKKSTEVTVGKLKIKAGEIFINGKSIDETSFKVYKKKFLMMPLILTKNEKRFAVSIIVNGGGTTGQLDAMVHGIARALLVVDTEAYRSILKTS</sequence>
<dbReference type="GO" id="GO:0003723">
    <property type="term" value="F:RNA binding"/>
    <property type="evidence" value="ECO:0007669"/>
    <property type="project" value="TreeGrafter"/>
</dbReference>
<proteinExistence type="inferred from homology"/>
<dbReference type="PANTHER" id="PTHR21569">
    <property type="entry name" value="RIBOSOMAL PROTEIN S9"/>
    <property type="match status" value="1"/>
</dbReference>
<dbReference type="SUPFAM" id="SSF54211">
    <property type="entry name" value="Ribosomal protein S5 domain 2-like"/>
    <property type="match status" value="1"/>
</dbReference>
<gene>
    <name evidence="6" type="primary">rpsI</name>
    <name evidence="6" type="ORF">CO005_01665</name>
</gene>
<name>A0A2M7ICM3_9BACT</name>
<organism evidence="6 7">
    <name type="scientific">Candidatus Roizmanbacteria bacterium CG_4_8_14_3_um_filter_34_9</name>
    <dbReference type="NCBI Taxonomy" id="1974832"/>
    <lineage>
        <taxon>Bacteria</taxon>
        <taxon>Candidatus Roizmaniibacteriota</taxon>
    </lineage>
</organism>
<evidence type="ECO:0000313" key="6">
    <source>
        <dbReference type="EMBL" id="PIW73390.1"/>
    </source>
</evidence>
<dbReference type="AlphaFoldDB" id="A0A2M7ICM3"/>
<evidence type="ECO:0000256" key="5">
    <source>
        <dbReference type="RuleBase" id="RU003816"/>
    </source>
</evidence>
<comment type="caution">
    <text evidence="6">The sequence shown here is derived from an EMBL/GenBank/DDBJ whole genome shotgun (WGS) entry which is preliminary data.</text>
</comment>
<evidence type="ECO:0000256" key="1">
    <source>
        <dbReference type="ARBA" id="ARBA00005251"/>
    </source>
</evidence>
<accession>A0A2M7ICM3</accession>
<dbReference type="GO" id="GO:0022627">
    <property type="term" value="C:cytosolic small ribosomal subunit"/>
    <property type="evidence" value="ECO:0007669"/>
    <property type="project" value="TreeGrafter"/>
</dbReference>
<dbReference type="PANTHER" id="PTHR21569:SF1">
    <property type="entry name" value="SMALL RIBOSOMAL SUBUNIT PROTEIN US9M"/>
    <property type="match status" value="1"/>
</dbReference>
<dbReference type="EMBL" id="PFGU01000044">
    <property type="protein sequence ID" value="PIW73390.1"/>
    <property type="molecule type" value="Genomic_DNA"/>
</dbReference>
<evidence type="ECO:0000256" key="3">
    <source>
        <dbReference type="ARBA" id="ARBA00023274"/>
    </source>
</evidence>
<evidence type="ECO:0000313" key="7">
    <source>
        <dbReference type="Proteomes" id="UP000230822"/>
    </source>
</evidence>
<dbReference type="Pfam" id="PF00380">
    <property type="entry name" value="Ribosomal_S9"/>
    <property type="match status" value="1"/>
</dbReference>
<dbReference type="InterPro" id="IPR020568">
    <property type="entry name" value="Ribosomal_Su5_D2-typ_SF"/>
</dbReference>
<dbReference type="GO" id="GO:0003735">
    <property type="term" value="F:structural constituent of ribosome"/>
    <property type="evidence" value="ECO:0007669"/>
    <property type="project" value="InterPro"/>
</dbReference>
<dbReference type="Proteomes" id="UP000230822">
    <property type="component" value="Unassembled WGS sequence"/>
</dbReference>